<dbReference type="PANTHER" id="PTHR11802:SF472">
    <property type="entry name" value="SERINE CARBOXYPEPTIDASE CPVL-RELATED"/>
    <property type="match status" value="1"/>
</dbReference>
<accession>A0ABP1PT34</accession>
<proteinExistence type="inferred from homology"/>
<dbReference type="PRINTS" id="PR00724">
    <property type="entry name" value="CRBOXYPTASEC"/>
</dbReference>
<keyword evidence="7" id="KW-0812">Transmembrane</keyword>
<comment type="similarity">
    <text evidence="1">Belongs to the peptidase S10 family.</text>
</comment>
<dbReference type="InterPro" id="IPR001563">
    <property type="entry name" value="Peptidase_S10"/>
</dbReference>
<evidence type="ECO:0000256" key="2">
    <source>
        <dbReference type="ARBA" id="ARBA00022645"/>
    </source>
</evidence>
<evidence type="ECO:0008006" key="10">
    <source>
        <dbReference type="Google" id="ProtNLM"/>
    </source>
</evidence>
<keyword evidence="7" id="KW-0472">Membrane</keyword>
<dbReference type="EMBL" id="CAXLJM020000007">
    <property type="protein sequence ID" value="CAL8073068.1"/>
    <property type="molecule type" value="Genomic_DNA"/>
</dbReference>
<dbReference type="SUPFAM" id="SSF53474">
    <property type="entry name" value="alpha/beta-Hydrolases"/>
    <property type="match status" value="1"/>
</dbReference>
<evidence type="ECO:0000256" key="5">
    <source>
        <dbReference type="ARBA" id="ARBA00022801"/>
    </source>
</evidence>
<dbReference type="Proteomes" id="UP001642540">
    <property type="component" value="Unassembled WGS sequence"/>
</dbReference>
<evidence type="ECO:0000313" key="9">
    <source>
        <dbReference type="Proteomes" id="UP001642540"/>
    </source>
</evidence>
<keyword evidence="2" id="KW-0121">Carboxypeptidase</keyword>
<keyword evidence="9" id="KW-1185">Reference proteome</keyword>
<keyword evidence="5" id="KW-0378">Hydrolase</keyword>
<evidence type="ECO:0000256" key="1">
    <source>
        <dbReference type="ARBA" id="ARBA00009431"/>
    </source>
</evidence>
<evidence type="ECO:0000256" key="3">
    <source>
        <dbReference type="ARBA" id="ARBA00022670"/>
    </source>
</evidence>
<dbReference type="Gene3D" id="3.40.50.1820">
    <property type="entry name" value="alpha/beta hydrolase"/>
    <property type="match status" value="1"/>
</dbReference>
<keyword evidence="4" id="KW-0732">Signal</keyword>
<keyword evidence="3" id="KW-0645">Protease</keyword>
<comment type="caution">
    <text evidence="8">The sequence shown here is derived from an EMBL/GenBank/DDBJ whole genome shotgun (WGS) entry which is preliminary data.</text>
</comment>
<dbReference type="Pfam" id="PF00450">
    <property type="entry name" value="Peptidase_S10"/>
    <property type="match status" value="1"/>
</dbReference>
<feature type="transmembrane region" description="Helical" evidence="7">
    <location>
        <begin position="21"/>
        <end position="38"/>
    </location>
</feature>
<organism evidence="8 9">
    <name type="scientific">Orchesella dallaii</name>
    <dbReference type="NCBI Taxonomy" id="48710"/>
    <lineage>
        <taxon>Eukaryota</taxon>
        <taxon>Metazoa</taxon>
        <taxon>Ecdysozoa</taxon>
        <taxon>Arthropoda</taxon>
        <taxon>Hexapoda</taxon>
        <taxon>Collembola</taxon>
        <taxon>Entomobryomorpha</taxon>
        <taxon>Entomobryoidea</taxon>
        <taxon>Orchesellidae</taxon>
        <taxon>Orchesellinae</taxon>
        <taxon>Orchesella</taxon>
    </lineage>
</organism>
<keyword evidence="7" id="KW-1133">Transmembrane helix</keyword>
<evidence type="ECO:0000256" key="7">
    <source>
        <dbReference type="SAM" id="Phobius"/>
    </source>
</evidence>
<reference evidence="8 9" key="1">
    <citation type="submission" date="2024-08" db="EMBL/GenBank/DDBJ databases">
        <authorList>
            <person name="Cucini C."/>
            <person name="Frati F."/>
        </authorList>
    </citation>
    <scope>NUCLEOTIDE SEQUENCE [LARGE SCALE GENOMIC DNA]</scope>
</reference>
<evidence type="ECO:0000256" key="6">
    <source>
        <dbReference type="ARBA" id="ARBA00023180"/>
    </source>
</evidence>
<evidence type="ECO:0000256" key="4">
    <source>
        <dbReference type="ARBA" id="ARBA00022729"/>
    </source>
</evidence>
<sequence>MNPTQDKTFRELVWFSSNRQLIFNLLLIGGFLLFFGNADGQLLLTPYIQAGRMDEARDASRVSNLSTNFDIESYSGFITINEELSSNIFFWYFPPSASEDAESAAVILWLQGGPGLSMQSLIFTANGPFIIQSDLTLQLRNESWVSTNHLIYIDSPVGTGFSYVNSTQHHEDSCAESGANDYYNATGYDINANETAEGTYVFLTQFFTLFPNLYKNPFFVGGVSYGGHFVPALAYKIHTQNRKQESNLRLNLRGLILESPFIEAQTQLPVLGEYLHCHGVIDEISKRHIDSEMTEIINMIDQERFDDAHKILIPLFMSEHSFFNTQTAFESMAVYNHYDDVLPSDYYLYRDFLCLDLTRETIHVGNLTFCDNNDNIYYRFANDIFVSYRSILEALVEADEGYRIVIYAGQLDIMTTFLGIENMIRNMNWSGKDEFFSGSVRKRPWVLKNEDGREYSAGFVKTFKNFSYVLVRNAGHLISKDRTAWTLDLVNRITKDIPFEQAPEDSHLIQGDPTSNVIVDTDDTDYF</sequence>
<gene>
    <name evidence="8" type="ORF">ODALV1_LOCUS2471</name>
</gene>
<dbReference type="InterPro" id="IPR029058">
    <property type="entry name" value="AB_hydrolase_fold"/>
</dbReference>
<keyword evidence="6" id="KW-0325">Glycoprotein</keyword>
<dbReference type="PANTHER" id="PTHR11802">
    <property type="entry name" value="SERINE PROTEASE FAMILY S10 SERINE CARBOXYPEPTIDASE"/>
    <property type="match status" value="1"/>
</dbReference>
<protein>
    <recommendedName>
        <fullName evidence="10">Venom serine carboxypeptidase</fullName>
    </recommendedName>
</protein>
<evidence type="ECO:0000313" key="8">
    <source>
        <dbReference type="EMBL" id="CAL8073068.1"/>
    </source>
</evidence>
<name>A0ABP1PT34_9HEXA</name>